<name>A0A9D2EB90_9MICO</name>
<dbReference type="PANTHER" id="PTHR23517:SF3">
    <property type="entry name" value="INTEGRAL MEMBRANE TRANSPORT PROTEIN"/>
    <property type="match status" value="1"/>
</dbReference>
<reference evidence="9" key="2">
    <citation type="submission" date="2021-04" db="EMBL/GenBank/DDBJ databases">
        <authorList>
            <person name="Gilroy R."/>
        </authorList>
    </citation>
    <scope>NUCLEOTIDE SEQUENCE</scope>
    <source>
        <strain evidence="9">ChiGjej4B4-7305</strain>
    </source>
</reference>
<dbReference type="PANTHER" id="PTHR23517">
    <property type="entry name" value="RESISTANCE PROTEIN MDTM, PUTATIVE-RELATED-RELATED"/>
    <property type="match status" value="1"/>
</dbReference>
<keyword evidence="3" id="KW-1003">Cell membrane</keyword>
<feature type="transmembrane region" description="Helical" evidence="7">
    <location>
        <begin position="196"/>
        <end position="213"/>
    </location>
</feature>
<reference evidence="9" key="1">
    <citation type="journal article" date="2021" name="PeerJ">
        <title>Extensive microbial diversity within the chicken gut microbiome revealed by metagenomics and culture.</title>
        <authorList>
            <person name="Gilroy R."/>
            <person name="Ravi A."/>
            <person name="Getino M."/>
            <person name="Pursley I."/>
            <person name="Horton D.L."/>
            <person name="Alikhan N.F."/>
            <person name="Baker D."/>
            <person name="Gharbi K."/>
            <person name="Hall N."/>
            <person name="Watson M."/>
            <person name="Adriaenssens E.M."/>
            <person name="Foster-Nyarko E."/>
            <person name="Jarju S."/>
            <person name="Secka A."/>
            <person name="Antonio M."/>
            <person name="Oren A."/>
            <person name="Chaudhuri R.R."/>
            <person name="La Ragione R."/>
            <person name="Hildebrand F."/>
            <person name="Pallen M.J."/>
        </authorList>
    </citation>
    <scope>NUCLEOTIDE SEQUENCE</scope>
    <source>
        <strain evidence="9">ChiGjej4B4-7305</strain>
    </source>
</reference>
<dbReference type="PROSITE" id="PS50850">
    <property type="entry name" value="MFS"/>
    <property type="match status" value="1"/>
</dbReference>
<keyword evidence="2" id="KW-0813">Transport</keyword>
<feature type="transmembrane region" description="Helical" evidence="7">
    <location>
        <begin position="288"/>
        <end position="310"/>
    </location>
</feature>
<feature type="domain" description="Major facilitator superfamily (MFS) profile" evidence="8">
    <location>
        <begin position="1"/>
        <end position="377"/>
    </location>
</feature>
<dbReference type="InterPro" id="IPR050171">
    <property type="entry name" value="MFS_Transporters"/>
</dbReference>
<keyword evidence="6 7" id="KW-0472">Membrane</keyword>
<evidence type="ECO:0000313" key="9">
    <source>
        <dbReference type="EMBL" id="HIZ34203.1"/>
    </source>
</evidence>
<dbReference type="Gene3D" id="1.20.1250.20">
    <property type="entry name" value="MFS general substrate transporter like domains"/>
    <property type="match status" value="2"/>
</dbReference>
<dbReference type="EMBL" id="DXBY01000010">
    <property type="protein sequence ID" value="HIZ34203.1"/>
    <property type="molecule type" value="Genomic_DNA"/>
</dbReference>
<comment type="caution">
    <text evidence="9">The sequence shown here is derived from an EMBL/GenBank/DDBJ whole genome shotgun (WGS) entry which is preliminary data.</text>
</comment>
<evidence type="ECO:0000256" key="3">
    <source>
        <dbReference type="ARBA" id="ARBA00022475"/>
    </source>
</evidence>
<keyword evidence="5 7" id="KW-1133">Transmembrane helix</keyword>
<dbReference type="Pfam" id="PF07690">
    <property type="entry name" value="MFS_1"/>
    <property type="match status" value="1"/>
</dbReference>
<feature type="transmembrane region" description="Helical" evidence="7">
    <location>
        <begin position="6"/>
        <end position="28"/>
    </location>
</feature>
<dbReference type="GO" id="GO:0022857">
    <property type="term" value="F:transmembrane transporter activity"/>
    <property type="evidence" value="ECO:0007669"/>
    <property type="project" value="InterPro"/>
</dbReference>
<proteinExistence type="predicted"/>
<evidence type="ECO:0000256" key="4">
    <source>
        <dbReference type="ARBA" id="ARBA00022692"/>
    </source>
</evidence>
<feature type="transmembrane region" description="Helical" evidence="7">
    <location>
        <begin position="233"/>
        <end position="251"/>
    </location>
</feature>
<dbReference type="InterPro" id="IPR011701">
    <property type="entry name" value="MFS"/>
</dbReference>
<comment type="subcellular location">
    <subcellularLocation>
        <location evidence="1">Cell membrane</location>
        <topology evidence="1">Multi-pass membrane protein</topology>
    </subcellularLocation>
</comment>
<evidence type="ECO:0000256" key="1">
    <source>
        <dbReference type="ARBA" id="ARBA00004651"/>
    </source>
</evidence>
<evidence type="ECO:0000256" key="6">
    <source>
        <dbReference type="ARBA" id="ARBA00023136"/>
    </source>
</evidence>
<gene>
    <name evidence="9" type="ORF">H9815_00360</name>
</gene>
<evidence type="ECO:0000256" key="5">
    <source>
        <dbReference type="ARBA" id="ARBA00022989"/>
    </source>
</evidence>
<feature type="transmembrane region" description="Helical" evidence="7">
    <location>
        <begin position="137"/>
        <end position="157"/>
    </location>
</feature>
<dbReference type="AlphaFoldDB" id="A0A9D2EB90"/>
<dbReference type="Proteomes" id="UP000824037">
    <property type="component" value="Unassembled WGS sequence"/>
</dbReference>
<protein>
    <submittedName>
        <fullName evidence="9">MFS transporter</fullName>
    </submittedName>
</protein>
<accession>A0A9D2EB90</accession>
<evidence type="ECO:0000259" key="8">
    <source>
        <dbReference type="PROSITE" id="PS50850"/>
    </source>
</evidence>
<dbReference type="InterPro" id="IPR020846">
    <property type="entry name" value="MFS_dom"/>
</dbReference>
<feature type="transmembrane region" description="Helical" evidence="7">
    <location>
        <begin position="110"/>
        <end position="131"/>
    </location>
</feature>
<keyword evidence="4 7" id="KW-0812">Transmembrane</keyword>
<evidence type="ECO:0000256" key="7">
    <source>
        <dbReference type="SAM" id="Phobius"/>
    </source>
</evidence>
<dbReference type="CDD" id="cd17325">
    <property type="entry name" value="MFS_MdtG_SLC18_like"/>
    <property type="match status" value="1"/>
</dbReference>
<feature type="transmembrane region" description="Helical" evidence="7">
    <location>
        <begin position="263"/>
        <end position="282"/>
    </location>
</feature>
<sequence>MTPMIAVSAVGLGADAAGAALLVALVPVGQIIADLPAGALAARLGDRAAMIASSLVAMLALAGCALAPNLPTLALAVLLTGGTNSVYGLARQAHLTEVIAPMRRARAMSALGGVARIGLFIGPFAGAALVHGGGPAASYWLGVATSLISALVVWFVVPAEGKQRAGGGAAGGADGVAAAAGPVRPRTTMLAVLRDYRAIFTTLGIAVLLVGAVRGARQTVLPLWTEQLGYEPATTSLVFGLAGGVDMLLFYPAGKVMDRLGRLWVAVPSMLVMAVAMVLLPLTEALPAVITVALVLGIGNGMGSGILMTLGADTAPDHARAQYLGIWRLLGDTGNAGGPLGVSLGAALGSLGGGIIAMGGVGVLAAGALARWVPRWTDHANARTRRRAGLTGH</sequence>
<dbReference type="GO" id="GO:0005886">
    <property type="term" value="C:plasma membrane"/>
    <property type="evidence" value="ECO:0007669"/>
    <property type="project" value="UniProtKB-SubCell"/>
</dbReference>
<evidence type="ECO:0000256" key="2">
    <source>
        <dbReference type="ARBA" id="ARBA00022448"/>
    </source>
</evidence>
<dbReference type="InterPro" id="IPR036259">
    <property type="entry name" value="MFS_trans_sf"/>
</dbReference>
<evidence type="ECO:0000313" key="10">
    <source>
        <dbReference type="Proteomes" id="UP000824037"/>
    </source>
</evidence>
<organism evidence="9 10">
    <name type="scientific">Candidatus Ruania gallistercoris</name>
    <dbReference type="NCBI Taxonomy" id="2838746"/>
    <lineage>
        <taxon>Bacteria</taxon>
        <taxon>Bacillati</taxon>
        <taxon>Actinomycetota</taxon>
        <taxon>Actinomycetes</taxon>
        <taxon>Micrococcales</taxon>
        <taxon>Ruaniaceae</taxon>
        <taxon>Ruania</taxon>
    </lineage>
</organism>
<dbReference type="SUPFAM" id="SSF103473">
    <property type="entry name" value="MFS general substrate transporter"/>
    <property type="match status" value="1"/>
</dbReference>